<sequence>MDESYEIVNETDILILDGGCVKLSGSRRRVNPQAEEPSMTHAEFKIEKENRIRTYILEEELRQAHIAAGA</sequence>
<accession>A0A0F9JCV5</accession>
<gene>
    <name evidence="1" type="ORF">LCGC14_1840440</name>
</gene>
<comment type="caution">
    <text evidence="1">The sequence shown here is derived from an EMBL/GenBank/DDBJ whole genome shotgun (WGS) entry which is preliminary data.</text>
</comment>
<dbReference type="AlphaFoldDB" id="A0A0F9JCV5"/>
<organism evidence="1">
    <name type="scientific">marine sediment metagenome</name>
    <dbReference type="NCBI Taxonomy" id="412755"/>
    <lineage>
        <taxon>unclassified sequences</taxon>
        <taxon>metagenomes</taxon>
        <taxon>ecological metagenomes</taxon>
    </lineage>
</organism>
<evidence type="ECO:0000313" key="1">
    <source>
        <dbReference type="EMBL" id="KKL96842.1"/>
    </source>
</evidence>
<dbReference type="EMBL" id="LAZR01018322">
    <property type="protein sequence ID" value="KKL96842.1"/>
    <property type="molecule type" value="Genomic_DNA"/>
</dbReference>
<proteinExistence type="predicted"/>
<name>A0A0F9JCV5_9ZZZZ</name>
<protein>
    <submittedName>
        <fullName evidence="1">Uncharacterized protein</fullName>
    </submittedName>
</protein>
<reference evidence="1" key="1">
    <citation type="journal article" date="2015" name="Nature">
        <title>Complex archaea that bridge the gap between prokaryotes and eukaryotes.</title>
        <authorList>
            <person name="Spang A."/>
            <person name="Saw J.H."/>
            <person name="Jorgensen S.L."/>
            <person name="Zaremba-Niedzwiedzka K."/>
            <person name="Martijn J."/>
            <person name="Lind A.E."/>
            <person name="van Eijk R."/>
            <person name="Schleper C."/>
            <person name="Guy L."/>
            <person name="Ettema T.J."/>
        </authorList>
    </citation>
    <scope>NUCLEOTIDE SEQUENCE</scope>
</reference>